<dbReference type="PANTHER" id="PTHR31301">
    <property type="entry name" value="LOB DOMAIN-CONTAINING PROTEIN 4-RELATED"/>
    <property type="match status" value="1"/>
</dbReference>
<dbReference type="AlphaFoldDB" id="A0A1S2YSI1"/>
<keyword evidence="4" id="KW-1185">Reference proteome</keyword>
<proteinExistence type="inferred from homology"/>
<dbReference type="PANTHER" id="PTHR31301:SF68">
    <property type="entry name" value="LOB DOMAIN-CONTAINING PROTEIN 32-RELATED"/>
    <property type="match status" value="1"/>
</dbReference>
<evidence type="ECO:0000313" key="4">
    <source>
        <dbReference type="Proteomes" id="UP000087171"/>
    </source>
</evidence>
<dbReference type="RefSeq" id="XP_004509216.1">
    <property type="nucleotide sequence ID" value="XM_004509159.2"/>
</dbReference>
<dbReference type="GeneID" id="101500386"/>
<name>A0A1S2YSI1_CICAR</name>
<dbReference type="KEGG" id="cam:101500386"/>
<feature type="region of interest" description="Disordered" evidence="2">
    <location>
        <begin position="272"/>
        <end position="292"/>
    </location>
</feature>
<feature type="domain" description="LOB" evidence="3">
    <location>
        <begin position="4"/>
        <end position="105"/>
    </location>
</feature>
<sequence length="292" mass="33054">MTTHPCAACKFLRRRCEATCDLAPYFPPEHPQRFINVHTVFGKSNVSKLLSELDAKQREEAVKSFVYEAEARLRDPVYGCVGLVSVLQHRLREIQIDIENAKKELVHYLPPDVIQSALANPDAFFAQQNNPNFPPLTLSNSGSRRNLVICDTQRMPIAPPQSVIHDSQQRSTVPPPNDGGILVNRNTQQRPTIPWENIMARRRQLTIRDNFPRPTVTPPSHTVSVDGGELIMREAKKLLNIEHVGKYPNDHTELNCTNDDSVRVRAVVLPFDGFDNSSNDDNQNHQQGEQEQ</sequence>
<feature type="region of interest" description="Disordered" evidence="2">
    <location>
        <begin position="162"/>
        <end position="185"/>
    </location>
</feature>
<comment type="similarity">
    <text evidence="1">Belongs to the LOB domain-containing protein family.</text>
</comment>
<dbReference type="Proteomes" id="UP000087171">
    <property type="component" value="Chromosome Ca7"/>
</dbReference>
<dbReference type="STRING" id="3827.A0A1S2YSI1"/>
<evidence type="ECO:0000256" key="2">
    <source>
        <dbReference type="SAM" id="MobiDB-lite"/>
    </source>
</evidence>
<accession>A0A1S2YSI1</accession>
<dbReference type="eggNOG" id="ENOG502QSSJ">
    <property type="taxonomic scope" value="Eukaryota"/>
</dbReference>
<dbReference type="PROSITE" id="PS50891">
    <property type="entry name" value="LOB"/>
    <property type="match status" value="1"/>
</dbReference>
<organism evidence="4 5">
    <name type="scientific">Cicer arietinum</name>
    <name type="common">Chickpea</name>
    <name type="synonym">Garbanzo</name>
    <dbReference type="NCBI Taxonomy" id="3827"/>
    <lineage>
        <taxon>Eukaryota</taxon>
        <taxon>Viridiplantae</taxon>
        <taxon>Streptophyta</taxon>
        <taxon>Embryophyta</taxon>
        <taxon>Tracheophyta</taxon>
        <taxon>Spermatophyta</taxon>
        <taxon>Magnoliopsida</taxon>
        <taxon>eudicotyledons</taxon>
        <taxon>Gunneridae</taxon>
        <taxon>Pentapetalae</taxon>
        <taxon>rosids</taxon>
        <taxon>fabids</taxon>
        <taxon>Fabales</taxon>
        <taxon>Fabaceae</taxon>
        <taxon>Papilionoideae</taxon>
        <taxon>50 kb inversion clade</taxon>
        <taxon>NPAAA clade</taxon>
        <taxon>Hologalegina</taxon>
        <taxon>IRL clade</taxon>
        <taxon>Cicereae</taxon>
        <taxon>Cicer</taxon>
    </lineage>
</organism>
<evidence type="ECO:0000256" key="1">
    <source>
        <dbReference type="ARBA" id="ARBA00005474"/>
    </source>
</evidence>
<reference evidence="5" key="2">
    <citation type="submission" date="2025-08" db="UniProtKB">
        <authorList>
            <consortium name="RefSeq"/>
        </authorList>
    </citation>
    <scope>IDENTIFICATION</scope>
    <source>
        <tissue evidence="5">Etiolated seedlings</tissue>
    </source>
</reference>
<reference evidence="4" key="1">
    <citation type="journal article" date="2013" name="Nat. Biotechnol.">
        <title>Draft genome sequence of chickpea (Cicer arietinum) provides a resource for trait improvement.</title>
        <authorList>
            <person name="Varshney R.K."/>
            <person name="Song C."/>
            <person name="Saxena R.K."/>
            <person name="Azam S."/>
            <person name="Yu S."/>
            <person name="Sharpe A.G."/>
            <person name="Cannon S."/>
            <person name="Baek J."/>
            <person name="Rosen B.D."/>
            <person name="Tar'an B."/>
            <person name="Millan T."/>
            <person name="Zhang X."/>
            <person name="Ramsay L.D."/>
            <person name="Iwata A."/>
            <person name="Wang Y."/>
            <person name="Nelson W."/>
            <person name="Farmer A.D."/>
            <person name="Gaur P.M."/>
            <person name="Soderlund C."/>
            <person name="Penmetsa R.V."/>
            <person name="Xu C."/>
            <person name="Bharti A.K."/>
            <person name="He W."/>
            <person name="Winter P."/>
            <person name="Zhao S."/>
            <person name="Hane J.K."/>
            <person name="Carrasquilla-Garcia N."/>
            <person name="Condie J.A."/>
            <person name="Upadhyaya H.D."/>
            <person name="Luo M.C."/>
            <person name="Thudi M."/>
            <person name="Gowda C.L."/>
            <person name="Singh N.P."/>
            <person name="Lichtenzveig J."/>
            <person name="Gali K.K."/>
            <person name="Rubio J."/>
            <person name="Nadarajan N."/>
            <person name="Dolezel J."/>
            <person name="Bansal K.C."/>
            <person name="Xu X."/>
            <person name="Edwards D."/>
            <person name="Zhang G."/>
            <person name="Kahl G."/>
            <person name="Gil J."/>
            <person name="Singh K.B."/>
            <person name="Datta S.K."/>
            <person name="Jackson S.A."/>
            <person name="Wang J."/>
            <person name="Cook D.R."/>
        </authorList>
    </citation>
    <scope>NUCLEOTIDE SEQUENCE [LARGE SCALE GENOMIC DNA]</scope>
    <source>
        <strain evidence="4">cv. CDC Frontier</strain>
    </source>
</reference>
<protein>
    <submittedName>
        <fullName evidence="5">LOB domain-containing protein 15-like</fullName>
    </submittedName>
</protein>
<dbReference type="OrthoDB" id="1404181at2759"/>
<evidence type="ECO:0000313" key="5">
    <source>
        <dbReference type="RefSeq" id="XP_004509216.1"/>
    </source>
</evidence>
<gene>
    <name evidence="5" type="primary">LOC101500386</name>
</gene>
<dbReference type="InterPro" id="IPR004883">
    <property type="entry name" value="LOB"/>
</dbReference>
<dbReference type="Pfam" id="PF03195">
    <property type="entry name" value="LOB"/>
    <property type="match status" value="1"/>
</dbReference>
<dbReference type="PaxDb" id="3827-XP_004509216.1"/>
<evidence type="ECO:0000259" key="3">
    <source>
        <dbReference type="PROSITE" id="PS50891"/>
    </source>
</evidence>